<protein>
    <submittedName>
        <fullName evidence="4">Bacterial regulatory s, tetR family protein</fullName>
    </submittedName>
</protein>
<accession>A0A2U3L7T5</accession>
<dbReference type="Pfam" id="PF00440">
    <property type="entry name" value="TetR_N"/>
    <property type="match status" value="1"/>
</dbReference>
<dbReference type="AlphaFoldDB" id="A0A2U3L7T5"/>
<dbReference type="PROSITE" id="PS50977">
    <property type="entry name" value="HTH_TETR_2"/>
    <property type="match status" value="1"/>
</dbReference>
<keyword evidence="1 2" id="KW-0238">DNA-binding</keyword>
<evidence type="ECO:0000313" key="5">
    <source>
        <dbReference type="Proteomes" id="UP000238916"/>
    </source>
</evidence>
<dbReference type="GO" id="GO:0003677">
    <property type="term" value="F:DNA binding"/>
    <property type="evidence" value="ECO:0007669"/>
    <property type="project" value="UniProtKB-UniRule"/>
</dbReference>
<dbReference type="InterPro" id="IPR050109">
    <property type="entry name" value="HTH-type_TetR-like_transc_reg"/>
</dbReference>
<dbReference type="OrthoDB" id="9812993at2"/>
<reference evidence="5" key="1">
    <citation type="submission" date="2018-02" db="EMBL/GenBank/DDBJ databases">
        <authorList>
            <person name="Hausmann B."/>
        </authorList>
    </citation>
    <scope>NUCLEOTIDE SEQUENCE [LARGE SCALE GENOMIC DNA]</scope>
    <source>
        <strain evidence="5">Peat soil MAG SbF1</strain>
    </source>
</reference>
<dbReference type="PANTHER" id="PTHR30055">
    <property type="entry name" value="HTH-TYPE TRANSCRIPTIONAL REGULATOR RUTR"/>
    <property type="match status" value="1"/>
</dbReference>
<gene>
    <name evidence="4" type="ORF">SBF1_40003</name>
</gene>
<dbReference type="SUPFAM" id="SSF46689">
    <property type="entry name" value="Homeodomain-like"/>
    <property type="match status" value="1"/>
</dbReference>
<sequence>MARPRSEDKRSAIMSAAIHVIASQGLGAPTATIAKEAGVSNGSLFNYFETKADLLNQLYIELKADMAAAALDELPSESNIRKQMLHVWSHWLLWATSCPEKRRALVHLGVSDDITSDSRQTGRDALAGITKLLERSRENGPMRNAPLGFIVSMVDALADATIDYMINDPANADKHCMVAFNAIWRMIV</sequence>
<dbReference type="Proteomes" id="UP000238916">
    <property type="component" value="Unassembled WGS sequence"/>
</dbReference>
<dbReference type="EMBL" id="OMOF01000334">
    <property type="protein sequence ID" value="SPF47973.1"/>
    <property type="molecule type" value="Genomic_DNA"/>
</dbReference>
<feature type="domain" description="HTH tetR-type" evidence="3">
    <location>
        <begin position="7"/>
        <end position="66"/>
    </location>
</feature>
<proteinExistence type="predicted"/>
<dbReference type="PANTHER" id="PTHR30055:SF222">
    <property type="entry name" value="REGULATORY PROTEIN"/>
    <property type="match status" value="1"/>
</dbReference>
<dbReference type="Gene3D" id="1.10.357.10">
    <property type="entry name" value="Tetracycline Repressor, domain 2"/>
    <property type="match status" value="1"/>
</dbReference>
<dbReference type="InterPro" id="IPR009057">
    <property type="entry name" value="Homeodomain-like_sf"/>
</dbReference>
<organism evidence="4 5">
    <name type="scientific">Candidatus Desulfosporosinus infrequens</name>
    <dbReference type="NCBI Taxonomy" id="2043169"/>
    <lineage>
        <taxon>Bacteria</taxon>
        <taxon>Bacillati</taxon>
        <taxon>Bacillota</taxon>
        <taxon>Clostridia</taxon>
        <taxon>Eubacteriales</taxon>
        <taxon>Desulfitobacteriaceae</taxon>
        <taxon>Desulfosporosinus</taxon>
    </lineage>
</organism>
<dbReference type="GO" id="GO:0006355">
    <property type="term" value="P:regulation of DNA-templated transcription"/>
    <property type="evidence" value="ECO:0007669"/>
    <property type="project" value="UniProtKB-ARBA"/>
</dbReference>
<evidence type="ECO:0000256" key="1">
    <source>
        <dbReference type="ARBA" id="ARBA00023125"/>
    </source>
</evidence>
<evidence type="ECO:0000259" key="3">
    <source>
        <dbReference type="PROSITE" id="PS50977"/>
    </source>
</evidence>
<feature type="DNA-binding region" description="H-T-H motif" evidence="2">
    <location>
        <begin position="29"/>
        <end position="48"/>
    </location>
</feature>
<evidence type="ECO:0000313" key="4">
    <source>
        <dbReference type="EMBL" id="SPF47973.1"/>
    </source>
</evidence>
<evidence type="ECO:0000256" key="2">
    <source>
        <dbReference type="PROSITE-ProRule" id="PRU00335"/>
    </source>
</evidence>
<dbReference type="InterPro" id="IPR001647">
    <property type="entry name" value="HTH_TetR"/>
</dbReference>
<dbReference type="PRINTS" id="PR00455">
    <property type="entry name" value="HTHTETR"/>
</dbReference>
<name>A0A2U3L7T5_9FIRM</name>